<dbReference type="GO" id="GO:0016491">
    <property type="term" value="F:oxidoreductase activity"/>
    <property type="evidence" value="ECO:0007669"/>
    <property type="project" value="UniProtKB-KW"/>
</dbReference>
<dbReference type="AlphaFoldDB" id="A7VNA9"/>
<dbReference type="InterPro" id="IPR036188">
    <property type="entry name" value="FAD/NAD-bd_sf"/>
</dbReference>
<dbReference type="InterPro" id="IPR036136">
    <property type="entry name" value="Nit/Sulf_reduc_fer-like_dom_sf"/>
</dbReference>
<evidence type="ECO:0000313" key="15">
    <source>
        <dbReference type="Proteomes" id="UP000003490"/>
    </source>
</evidence>
<keyword evidence="8" id="KW-0408">Iron</keyword>
<dbReference type="GO" id="GO:0046872">
    <property type="term" value="F:metal ion binding"/>
    <property type="evidence" value="ECO:0007669"/>
    <property type="project" value="UniProtKB-KW"/>
</dbReference>
<evidence type="ECO:0000313" key="14">
    <source>
        <dbReference type="EMBL" id="EDO63179.1"/>
    </source>
</evidence>
<dbReference type="eggNOG" id="COG0446">
    <property type="taxonomic scope" value="Bacteria"/>
</dbReference>
<evidence type="ECO:0000259" key="12">
    <source>
        <dbReference type="PROSITE" id="PS50206"/>
    </source>
</evidence>
<dbReference type="InterPro" id="IPR036873">
    <property type="entry name" value="Rhodanese-like_dom_sf"/>
</dbReference>
<sequence length="865" mass="93240">MELVSVKVLVIGGVAAGTKAAAKLKREDRGLDVALITKDQDISYAGCGLPYYVGGMIESRDELIVNTPEKYAALTGVRVLTGREAVELDSGKKLVTAKNLITGETEAYSYDRLVIATGASSAVPPIEGVGLKGVFKMRTPDDAIRIRDYVEAERVKKAVVIGGGFIGLEVAENLLAQGVDVTVMDFASQIMPNVLDPEMADYAQRHLRKQGVRVLTGTKAEKLVGDARVTAVKTASATLPAELVVLSAGIRPNTAFLASSGIEMEKGAIVVDSQLKTNLPGVYAAGDCALVTNRITGRRQWSPMGSSANLEGRTLAQVLAGKEKTYPGVLGTGVVKLPGLNCGRTGLTEAQAKEAGYDVVTVLAVTDDKAHYYPDAAFFATKLIADRKTHKLLGMQVFGPGAVDKMVDIAVMAINMGAVLEDFENADFAYAPPFSTAIHPFVQAVYILLNKINGDLVSMTPAEYAAGAADGYRVIDVAPAPSIRGATFVDLASVNGEIPGIGRDEKLLLVCVRGKRGYFLQNRMKYYGYKNTVVLEGATSFNDVKVKNAQAAVPPAEVTRVKGLGFLFDKRTQDRFNGRVITRNGKITAEESRAIAQAAELYGSGEIAMTSRLTVEIQGVPFDNIEPLREFLAQNGLETGGTGSKVRPVVSCKGTTCQYGLIDTFALSEEIHERFYHGYHDVKLPHKFKIAVGGCPNNCVKPDLNDLGIIGQRIPQVDLEKCRGCKVCQVENTCPIKVAKVRDGKVVIDDSICNHCGRCVGKCPFKAVEAHQDGYRVYIGGRWGKKVAQGKYLDKVFTTKEEVLNVVEKAILLFREQGNTGERFADTVARLGFENVQEQLLSNQLLERKQENLSAQKHMKGGATC</sequence>
<keyword evidence="5" id="KW-0479">Metal-binding</keyword>
<comment type="cofactor">
    <cofactor evidence="11">
        <name>[2Fe-2S] cluster</name>
        <dbReference type="ChEBI" id="CHEBI:190135"/>
    </cofactor>
</comment>
<comment type="caution">
    <text evidence="14">The sequence shown here is derived from an EMBL/GenBank/DDBJ whole genome shotgun (WGS) entry which is preliminary data.</text>
</comment>
<dbReference type="Pfam" id="PF00037">
    <property type="entry name" value="Fer4"/>
    <property type="match status" value="1"/>
</dbReference>
<evidence type="ECO:0000256" key="5">
    <source>
        <dbReference type="ARBA" id="ARBA00022723"/>
    </source>
</evidence>
<comment type="cofactor">
    <cofactor evidence="1">
        <name>FAD</name>
        <dbReference type="ChEBI" id="CHEBI:57692"/>
    </cofactor>
</comment>
<feature type="domain" description="Rhodanese" evidence="12">
    <location>
        <begin position="468"/>
        <end position="547"/>
    </location>
</feature>
<dbReference type="PANTHER" id="PTHR43429">
    <property type="entry name" value="PYRIDINE NUCLEOTIDE-DISULFIDE OXIDOREDUCTASE DOMAIN-CONTAINING"/>
    <property type="match status" value="1"/>
</dbReference>
<dbReference type="PROSITE" id="PS00198">
    <property type="entry name" value="4FE4S_FER_1"/>
    <property type="match status" value="1"/>
</dbReference>
<keyword evidence="4" id="KW-0001">2Fe-2S</keyword>
<dbReference type="PROSITE" id="PS50206">
    <property type="entry name" value="RHODANESE_3"/>
    <property type="match status" value="1"/>
</dbReference>
<evidence type="ECO:0000256" key="7">
    <source>
        <dbReference type="ARBA" id="ARBA00023002"/>
    </source>
</evidence>
<dbReference type="PROSITE" id="PS51379">
    <property type="entry name" value="4FE4S_FER_2"/>
    <property type="match status" value="2"/>
</dbReference>
<dbReference type="Gene3D" id="3.50.50.60">
    <property type="entry name" value="FAD/NAD(P)-binding domain"/>
    <property type="match status" value="2"/>
</dbReference>
<dbReference type="eggNOG" id="COG2221">
    <property type="taxonomic scope" value="Bacteria"/>
</dbReference>
<comment type="similarity">
    <text evidence="2">Belongs to the class-III pyridine nucleotide-disulfide oxidoreductase family.</text>
</comment>
<dbReference type="EMBL" id="ABCB02000004">
    <property type="protein sequence ID" value="EDO63179.1"/>
    <property type="molecule type" value="Genomic_DNA"/>
</dbReference>
<dbReference type="InterPro" id="IPR017896">
    <property type="entry name" value="4Fe4S_Fe-S-bd"/>
</dbReference>
<dbReference type="Pfam" id="PF07992">
    <property type="entry name" value="Pyr_redox_2"/>
    <property type="match status" value="1"/>
</dbReference>
<protein>
    <submittedName>
        <fullName evidence="14">Pyridine nucleotide-disulfide oxidoreductase</fullName>
    </submittedName>
</protein>
<evidence type="ECO:0000256" key="4">
    <source>
        <dbReference type="ARBA" id="ARBA00022714"/>
    </source>
</evidence>
<feature type="domain" description="4Fe-4S ferredoxin-type" evidence="13">
    <location>
        <begin position="744"/>
        <end position="773"/>
    </location>
</feature>
<dbReference type="Pfam" id="PF02852">
    <property type="entry name" value="Pyr_redox_dim"/>
    <property type="match status" value="1"/>
</dbReference>
<dbReference type="Pfam" id="PF03460">
    <property type="entry name" value="NIR_SIR_ferr"/>
    <property type="match status" value="1"/>
</dbReference>
<keyword evidence="7" id="KW-0560">Oxidoreductase</keyword>
<dbReference type="InterPro" id="IPR001763">
    <property type="entry name" value="Rhodanese-like_dom"/>
</dbReference>
<dbReference type="SUPFAM" id="SSF55424">
    <property type="entry name" value="FAD/NAD-linked reductases, dimerisation (C-terminal) domain"/>
    <property type="match status" value="1"/>
</dbReference>
<evidence type="ECO:0000256" key="3">
    <source>
        <dbReference type="ARBA" id="ARBA00022630"/>
    </source>
</evidence>
<dbReference type="SUPFAM" id="SSF55124">
    <property type="entry name" value="Nitrite/Sulfite reductase N-terminal domain-like"/>
    <property type="match status" value="1"/>
</dbReference>
<organism evidence="14 15">
    <name type="scientific">[Clostridium] leptum DSM 753</name>
    <dbReference type="NCBI Taxonomy" id="428125"/>
    <lineage>
        <taxon>Bacteria</taxon>
        <taxon>Bacillati</taxon>
        <taxon>Bacillota</taxon>
        <taxon>Clostridia</taxon>
        <taxon>Eubacteriales</taxon>
        <taxon>Oscillospiraceae</taxon>
        <taxon>Oscillospiraceae incertae sedis</taxon>
    </lineage>
</organism>
<dbReference type="Gene3D" id="3.30.413.10">
    <property type="entry name" value="Sulfite Reductase Hemoprotein, domain 1"/>
    <property type="match status" value="1"/>
</dbReference>
<dbReference type="Pfam" id="PF01077">
    <property type="entry name" value="NIR_SIR"/>
    <property type="match status" value="1"/>
</dbReference>
<evidence type="ECO:0000256" key="2">
    <source>
        <dbReference type="ARBA" id="ARBA00009130"/>
    </source>
</evidence>
<evidence type="ECO:0000256" key="8">
    <source>
        <dbReference type="ARBA" id="ARBA00023004"/>
    </source>
</evidence>
<dbReference type="InterPro" id="IPR023753">
    <property type="entry name" value="FAD/NAD-binding_dom"/>
</dbReference>
<dbReference type="GO" id="GO:0051537">
    <property type="term" value="F:2 iron, 2 sulfur cluster binding"/>
    <property type="evidence" value="ECO:0007669"/>
    <property type="project" value="UniProtKB-KW"/>
</dbReference>
<accession>A7VNA9</accession>
<dbReference type="SUPFAM" id="SSF54862">
    <property type="entry name" value="4Fe-4S ferredoxins"/>
    <property type="match status" value="1"/>
</dbReference>
<gene>
    <name evidence="14" type="ORF">CLOLEP_00033</name>
</gene>
<keyword evidence="10" id="KW-0676">Redox-active center</keyword>
<evidence type="ECO:0000259" key="13">
    <source>
        <dbReference type="PROSITE" id="PS51379"/>
    </source>
</evidence>
<evidence type="ECO:0000256" key="1">
    <source>
        <dbReference type="ARBA" id="ARBA00001974"/>
    </source>
</evidence>
<keyword evidence="9" id="KW-0411">Iron-sulfur</keyword>
<dbReference type="InterPro" id="IPR016156">
    <property type="entry name" value="FAD/NAD-linked_Rdtase_dimer_sf"/>
</dbReference>
<reference evidence="14 15" key="2">
    <citation type="submission" date="2007-08" db="EMBL/GenBank/DDBJ databases">
        <authorList>
            <person name="Fulton L."/>
            <person name="Clifton S."/>
            <person name="Fulton B."/>
            <person name="Xu J."/>
            <person name="Minx P."/>
            <person name="Pepin K.H."/>
            <person name="Johnson M."/>
            <person name="Thiruvilangam P."/>
            <person name="Bhonagiri V."/>
            <person name="Nash W.E."/>
            <person name="Wang C."/>
            <person name="Mardis E.R."/>
            <person name="Wilson R.K."/>
        </authorList>
    </citation>
    <scope>NUCLEOTIDE SEQUENCE [LARGE SCALE GENOMIC DNA]</scope>
    <source>
        <strain evidence="14 15">DSM 753</strain>
    </source>
</reference>
<reference evidence="14 15" key="1">
    <citation type="submission" date="2007-08" db="EMBL/GenBank/DDBJ databases">
        <title>Draft genome sequence of Clostridium leptum (DSM 753).</title>
        <authorList>
            <person name="Sudarsanam P."/>
            <person name="Ley R."/>
            <person name="Guruge J."/>
            <person name="Turnbaugh P.J."/>
            <person name="Mahowald M."/>
            <person name="Liep D."/>
            <person name="Gordon J."/>
        </authorList>
    </citation>
    <scope>NUCLEOTIDE SEQUENCE [LARGE SCALE GENOMIC DNA]</scope>
    <source>
        <strain evidence="14 15">DSM 753</strain>
    </source>
</reference>
<dbReference type="InterPro" id="IPR017900">
    <property type="entry name" value="4Fe4S_Fe_S_CS"/>
</dbReference>
<keyword evidence="6" id="KW-0274">FAD</keyword>
<evidence type="ECO:0000256" key="6">
    <source>
        <dbReference type="ARBA" id="ARBA00022827"/>
    </source>
</evidence>
<dbReference type="GO" id="GO:0020037">
    <property type="term" value="F:heme binding"/>
    <property type="evidence" value="ECO:0007669"/>
    <property type="project" value="InterPro"/>
</dbReference>
<name>A7VNA9_9FIRM</name>
<dbReference type="HOGENOM" id="CLU_333644_0_0_9"/>
<keyword evidence="3" id="KW-0285">Flavoprotein</keyword>
<dbReference type="InterPro" id="IPR050260">
    <property type="entry name" value="FAD-bd_OxRdtase"/>
</dbReference>
<dbReference type="Proteomes" id="UP000003490">
    <property type="component" value="Unassembled WGS sequence"/>
</dbReference>
<evidence type="ECO:0000256" key="11">
    <source>
        <dbReference type="ARBA" id="ARBA00034078"/>
    </source>
</evidence>
<dbReference type="Gene3D" id="3.30.70.20">
    <property type="match status" value="1"/>
</dbReference>
<dbReference type="SUPFAM" id="SSF52821">
    <property type="entry name" value="Rhodanese/Cell cycle control phosphatase"/>
    <property type="match status" value="1"/>
</dbReference>
<dbReference type="InterPro" id="IPR045854">
    <property type="entry name" value="NO2/SO3_Rdtase_4Fe4S_sf"/>
</dbReference>
<dbReference type="PRINTS" id="PR00411">
    <property type="entry name" value="PNDRDTASEI"/>
</dbReference>
<dbReference type="PRINTS" id="PR00368">
    <property type="entry name" value="FADPNR"/>
</dbReference>
<dbReference type="SUPFAM" id="SSF56014">
    <property type="entry name" value="Nitrite and sulphite reductase 4Fe-4S domain-like"/>
    <property type="match status" value="1"/>
</dbReference>
<dbReference type="InterPro" id="IPR006067">
    <property type="entry name" value="NO2/SO3_Rdtase_4Fe4S_dom"/>
</dbReference>
<evidence type="ECO:0000256" key="9">
    <source>
        <dbReference type="ARBA" id="ARBA00023014"/>
    </source>
</evidence>
<dbReference type="eggNOG" id="COG0607">
    <property type="taxonomic scope" value="Bacteria"/>
</dbReference>
<proteinExistence type="inferred from homology"/>
<dbReference type="SUPFAM" id="SSF51905">
    <property type="entry name" value="FAD/NAD(P)-binding domain"/>
    <property type="match status" value="1"/>
</dbReference>
<dbReference type="InterPro" id="IPR005117">
    <property type="entry name" value="NiRdtase/SiRdtase_haem-b_fer"/>
</dbReference>
<dbReference type="PANTHER" id="PTHR43429:SF1">
    <property type="entry name" value="NAD(P)H SULFUR OXIDOREDUCTASE (COA-DEPENDENT)"/>
    <property type="match status" value="1"/>
</dbReference>
<feature type="domain" description="4Fe-4S ferredoxin-type" evidence="13">
    <location>
        <begin position="713"/>
        <end position="743"/>
    </location>
</feature>
<evidence type="ECO:0000256" key="10">
    <source>
        <dbReference type="ARBA" id="ARBA00023284"/>
    </source>
</evidence>
<dbReference type="InterPro" id="IPR004099">
    <property type="entry name" value="Pyr_nucl-diS_OxRdtase_dimer"/>
</dbReference>